<dbReference type="PANTHER" id="PTHR42940:SF8">
    <property type="entry name" value="VACUOLAR PROTEIN SORTING-ASSOCIATED PROTEIN 11"/>
    <property type="match status" value="1"/>
</dbReference>
<comment type="cofactor">
    <cofactor evidence="1">
        <name>Zn(2+)</name>
        <dbReference type="ChEBI" id="CHEBI:29105"/>
    </cofactor>
</comment>
<dbReference type="Gene3D" id="3.40.50.720">
    <property type="entry name" value="NAD(P)-binding Rossmann-like Domain"/>
    <property type="match status" value="1"/>
</dbReference>
<evidence type="ECO:0000313" key="8">
    <source>
        <dbReference type="Proteomes" id="UP000287972"/>
    </source>
</evidence>
<keyword evidence="5" id="KW-0560">Oxidoreductase</keyword>
<dbReference type="InterPro" id="IPR011032">
    <property type="entry name" value="GroES-like_sf"/>
</dbReference>
<dbReference type="GO" id="GO:0005737">
    <property type="term" value="C:cytoplasm"/>
    <property type="evidence" value="ECO:0007669"/>
    <property type="project" value="TreeGrafter"/>
</dbReference>
<reference evidence="7 8" key="1">
    <citation type="submission" date="2017-06" db="EMBL/GenBank/DDBJ databases">
        <title>Comparative genomic analysis of Ambrosia Fusariam Clade fungi.</title>
        <authorList>
            <person name="Stajich J.E."/>
            <person name="Carrillo J."/>
            <person name="Kijimoto T."/>
            <person name="Eskalen A."/>
            <person name="O'Donnell K."/>
            <person name="Kasson M."/>
        </authorList>
    </citation>
    <scope>NUCLEOTIDE SEQUENCE [LARGE SCALE GENOMIC DNA]</scope>
    <source>
        <strain evidence="7 8">NRRL62606</strain>
    </source>
</reference>
<dbReference type="CDD" id="cd08297">
    <property type="entry name" value="CAD3"/>
    <property type="match status" value="1"/>
</dbReference>
<name>A0A428RHM8_9HYPO</name>
<evidence type="ECO:0000313" key="7">
    <source>
        <dbReference type="EMBL" id="RSL77010.1"/>
    </source>
</evidence>
<organism evidence="7 8">
    <name type="scientific">Fusarium floridanum</name>
    <dbReference type="NCBI Taxonomy" id="1325733"/>
    <lineage>
        <taxon>Eukaryota</taxon>
        <taxon>Fungi</taxon>
        <taxon>Dikarya</taxon>
        <taxon>Ascomycota</taxon>
        <taxon>Pezizomycotina</taxon>
        <taxon>Sordariomycetes</taxon>
        <taxon>Hypocreomycetidae</taxon>
        <taxon>Hypocreales</taxon>
        <taxon>Nectriaceae</taxon>
        <taxon>Fusarium</taxon>
        <taxon>Fusarium solani species complex</taxon>
    </lineage>
</organism>
<keyword evidence="3" id="KW-0479">Metal-binding</keyword>
<protein>
    <recommendedName>
        <fullName evidence="6">Enoyl reductase (ER) domain-containing protein</fullName>
    </recommendedName>
</protein>
<evidence type="ECO:0000256" key="2">
    <source>
        <dbReference type="ARBA" id="ARBA00008072"/>
    </source>
</evidence>
<dbReference type="AlphaFoldDB" id="A0A428RHM8"/>
<dbReference type="GO" id="GO:0004022">
    <property type="term" value="F:alcohol dehydrogenase (NAD+) activity"/>
    <property type="evidence" value="ECO:0007669"/>
    <property type="project" value="TreeGrafter"/>
</dbReference>
<comment type="similarity">
    <text evidence="2">Belongs to the zinc-containing alcohol dehydrogenase family.</text>
</comment>
<keyword evidence="8" id="KW-1185">Reference proteome</keyword>
<evidence type="ECO:0000256" key="1">
    <source>
        <dbReference type="ARBA" id="ARBA00001947"/>
    </source>
</evidence>
<dbReference type="EMBL" id="NKCL01000268">
    <property type="protein sequence ID" value="RSL77010.1"/>
    <property type="molecule type" value="Genomic_DNA"/>
</dbReference>
<dbReference type="InterPro" id="IPR036291">
    <property type="entry name" value="NAD(P)-bd_dom_sf"/>
</dbReference>
<dbReference type="InterPro" id="IPR013154">
    <property type="entry name" value="ADH-like_N"/>
</dbReference>
<dbReference type="Gene3D" id="3.90.180.10">
    <property type="entry name" value="Medium-chain alcohol dehydrogenases, catalytic domain"/>
    <property type="match status" value="1"/>
</dbReference>
<feature type="domain" description="Enoyl reductase (ER)" evidence="6">
    <location>
        <begin position="17"/>
        <end position="359"/>
    </location>
</feature>
<dbReference type="SUPFAM" id="SSF50129">
    <property type="entry name" value="GroES-like"/>
    <property type="match status" value="1"/>
</dbReference>
<evidence type="ECO:0000259" key="6">
    <source>
        <dbReference type="SMART" id="SM00829"/>
    </source>
</evidence>
<evidence type="ECO:0000256" key="5">
    <source>
        <dbReference type="ARBA" id="ARBA00023002"/>
    </source>
</evidence>
<dbReference type="InterPro" id="IPR013149">
    <property type="entry name" value="ADH-like_C"/>
</dbReference>
<sequence length="363" mass="39496">MSSNDLPLQMKAAQLHNYNEPYAIVTTSTPQIKDNELLVKVHAAGFCHSDLQVYHGQFKSKLPIIPSHEPAGVVVQVGAQCNGSWKVGDRVGVLNFKKACTRCTGCLLSKKRYNGTFDPRYCENREMAGFKDDGCLAEYMVADPATTILLPDGLSFDQAAPLMCAGATVWGALEKATKDLELNATVAIIGIGGLGYLGLQFAKAMGFRTVAIDNHEAGRTLAADVPKSDLLPDLIVDSNNPKAVDEIFELTNKEGVAAAVVCTDSIKVTDWTLSLLRIGGTMVVLGLPPEKWQFDSSILVFRELTIKGSYVASAESTTRMMEAVGRSGIRSQITRVAFEDTPKIVERYEKRDFKGRMVVELAN</sequence>
<evidence type="ECO:0000256" key="4">
    <source>
        <dbReference type="ARBA" id="ARBA00022833"/>
    </source>
</evidence>
<dbReference type="SMART" id="SM00829">
    <property type="entry name" value="PKS_ER"/>
    <property type="match status" value="1"/>
</dbReference>
<accession>A0A428RHM8</accession>
<dbReference type="Pfam" id="PF00107">
    <property type="entry name" value="ADH_zinc_N"/>
    <property type="match status" value="1"/>
</dbReference>
<dbReference type="InterPro" id="IPR020843">
    <property type="entry name" value="ER"/>
</dbReference>
<gene>
    <name evidence="7" type="ORF">CEP51_009433</name>
</gene>
<dbReference type="Proteomes" id="UP000287972">
    <property type="component" value="Unassembled WGS sequence"/>
</dbReference>
<dbReference type="SUPFAM" id="SSF51735">
    <property type="entry name" value="NAD(P)-binding Rossmann-fold domains"/>
    <property type="match status" value="1"/>
</dbReference>
<dbReference type="PANTHER" id="PTHR42940">
    <property type="entry name" value="ALCOHOL DEHYDROGENASE 1-RELATED"/>
    <property type="match status" value="1"/>
</dbReference>
<evidence type="ECO:0000256" key="3">
    <source>
        <dbReference type="ARBA" id="ARBA00022723"/>
    </source>
</evidence>
<keyword evidence="4" id="KW-0862">Zinc</keyword>
<proteinExistence type="inferred from homology"/>
<dbReference type="GO" id="GO:0046872">
    <property type="term" value="F:metal ion binding"/>
    <property type="evidence" value="ECO:0007669"/>
    <property type="project" value="UniProtKB-KW"/>
</dbReference>
<dbReference type="Pfam" id="PF08240">
    <property type="entry name" value="ADH_N"/>
    <property type="match status" value="1"/>
</dbReference>
<comment type="caution">
    <text evidence="7">The sequence shown here is derived from an EMBL/GenBank/DDBJ whole genome shotgun (WGS) entry which is preliminary data.</text>
</comment>